<dbReference type="SUPFAM" id="SSF53756">
    <property type="entry name" value="UDP-Glycosyltransferase/glycogen phosphorylase"/>
    <property type="match status" value="1"/>
</dbReference>
<evidence type="ECO:0000313" key="2">
    <source>
        <dbReference type="Proteomes" id="UP000638313"/>
    </source>
</evidence>
<reference evidence="1" key="2">
    <citation type="submission" date="2020-09" db="EMBL/GenBank/DDBJ databases">
        <authorList>
            <person name="Sun Q."/>
            <person name="Ohkuma M."/>
        </authorList>
    </citation>
    <scope>NUCLEOTIDE SEQUENCE</scope>
    <source>
        <strain evidence="1">JCM 4059</strain>
    </source>
</reference>
<organism evidence="1 2">
    <name type="scientific">Streptomyces mashuensis</name>
    <dbReference type="NCBI Taxonomy" id="33904"/>
    <lineage>
        <taxon>Bacteria</taxon>
        <taxon>Bacillati</taxon>
        <taxon>Actinomycetota</taxon>
        <taxon>Actinomycetes</taxon>
        <taxon>Kitasatosporales</taxon>
        <taxon>Streptomycetaceae</taxon>
        <taxon>Streptomyces</taxon>
    </lineage>
</organism>
<gene>
    <name evidence="1" type="ORF">GCM10010218_02390</name>
</gene>
<name>A0A919AU70_9ACTN</name>
<dbReference type="AlphaFoldDB" id="A0A919AU70"/>
<accession>A0A919AU70</accession>
<dbReference type="EMBL" id="BNBD01000001">
    <property type="protein sequence ID" value="GHF25237.1"/>
    <property type="molecule type" value="Genomic_DNA"/>
</dbReference>
<comment type="caution">
    <text evidence="1">The sequence shown here is derived from an EMBL/GenBank/DDBJ whole genome shotgun (WGS) entry which is preliminary data.</text>
</comment>
<protein>
    <recommendedName>
        <fullName evidence="3">Glycosyltransferase</fullName>
    </recommendedName>
</protein>
<keyword evidence="2" id="KW-1185">Reference proteome</keyword>
<dbReference type="Gene3D" id="3.40.50.2000">
    <property type="entry name" value="Glycogen Phosphorylase B"/>
    <property type="match status" value="1"/>
</dbReference>
<reference evidence="1" key="1">
    <citation type="journal article" date="2014" name="Int. J. Syst. Evol. Microbiol.">
        <title>Complete genome sequence of Corynebacterium casei LMG S-19264T (=DSM 44701T), isolated from a smear-ripened cheese.</title>
        <authorList>
            <consortium name="US DOE Joint Genome Institute (JGI-PGF)"/>
            <person name="Walter F."/>
            <person name="Albersmeier A."/>
            <person name="Kalinowski J."/>
            <person name="Ruckert C."/>
        </authorList>
    </citation>
    <scope>NUCLEOTIDE SEQUENCE</scope>
    <source>
        <strain evidence="1">JCM 4059</strain>
    </source>
</reference>
<evidence type="ECO:0008006" key="3">
    <source>
        <dbReference type="Google" id="ProtNLM"/>
    </source>
</evidence>
<proteinExistence type="predicted"/>
<dbReference type="Proteomes" id="UP000638313">
    <property type="component" value="Unassembled WGS sequence"/>
</dbReference>
<sequence length="464" mass="50644">MRIGVVCGDGLPVSGLLTSLRYALDLGVRLGVVELPVITDLGYSWRFDKGFSPDGRGEPYPDWMIPACMDLPGNPDEWGRDVLAVRDRVAAFDELGAPERERLREEIDRLAAPYERHFRAMLADADVVIAMNMTLTDAVPVTLALLRVLDEMFADGRRTGRVVWWDHDLLKDYARTTDGKRLYPVFPNELTPLPGANDYTHWATLTPAQVAEATGYPTDAVPVLLPPMVPLSIPNGDLGAHQLEFLAEHGIEEDQPVLVAPKRVVPEKGVALSLRLHAATIAEARRRGDPLPVLVVFGSLAEEREHAQDMLGLADSLGLDGLVIWADGVPLSSRRDARGVHLDEIDLLHIARKRWGAVVYTPDVPGVEAASMPPAFAAVAGLPCAVSPFKIFASVYPGYSAVMVGASAGELEQAARELLDALAAVRSADPVIQQKLAKNRDIALQTFGEDHWRAFWQELAAAFQ</sequence>
<evidence type="ECO:0000313" key="1">
    <source>
        <dbReference type="EMBL" id="GHF25237.1"/>
    </source>
</evidence>